<reference evidence="1" key="2">
    <citation type="submission" date="2022-06" db="UniProtKB">
        <authorList>
            <consortium name="EnsemblMetazoa"/>
        </authorList>
    </citation>
    <scope>IDENTIFICATION</scope>
    <source>
        <strain evidence="1">p50T (Dazao)</strain>
    </source>
</reference>
<sequence>MSTKSEIVLSEQYPIQVLCNFINPYNGSRETLTAFLTNCQDALDLASDSQKRLLLKFIISKLEGKARIACSNKIFDNFESLREFLRQNFGETKHYSHLFFDLQSCKQRAGESVSEFSLRIDTCLTEMQTEIHNSNTSKKDLSGRIAMTEDLAIHSFMFGLTPRIGNMVRCRTPKILTKQLISPLKRKKSRTSLLSLIQLIINSQNYHHKLVHLIQQK</sequence>
<reference evidence="2" key="1">
    <citation type="journal article" date="2008" name="Insect Biochem. Mol. Biol.">
        <title>The genome of a lepidopteran model insect, the silkworm Bombyx mori.</title>
        <authorList>
            <consortium name="International Silkworm Genome Consortium"/>
        </authorList>
    </citation>
    <scope>NUCLEOTIDE SEQUENCE [LARGE SCALE GENOMIC DNA]</scope>
    <source>
        <strain evidence="2">p50T</strain>
    </source>
</reference>
<evidence type="ECO:0000313" key="1">
    <source>
        <dbReference type="EnsemblMetazoa" id="XP_037868972.1"/>
    </source>
</evidence>
<protein>
    <recommendedName>
        <fullName evidence="3">Retrotransposon gag domain-containing protein</fullName>
    </recommendedName>
</protein>
<organism evidence="1 2">
    <name type="scientific">Bombyx mori</name>
    <name type="common">Silk moth</name>
    <dbReference type="NCBI Taxonomy" id="7091"/>
    <lineage>
        <taxon>Eukaryota</taxon>
        <taxon>Metazoa</taxon>
        <taxon>Ecdysozoa</taxon>
        <taxon>Arthropoda</taxon>
        <taxon>Hexapoda</taxon>
        <taxon>Insecta</taxon>
        <taxon>Pterygota</taxon>
        <taxon>Neoptera</taxon>
        <taxon>Endopterygota</taxon>
        <taxon>Lepidoptera</taxon>
        <taxon>Glossata</taxon>
        <taxon>Ditrysia</taxon>
        <taxon>Bombycoidea</taxon>
        <taxon>Bombycidae</taxon>
        <taxon>Bombycinae</taxon>
        <taxon>Bombyx</taxon>
    </lineage>
</organism>
<dbReference type="AlphaFoldDB" id="A0A8R2QV99"/>
<dbReference type="EnsemblMetazoa" id="XM_038013044.1">
    <property type="protein sequence ID" value="XP_037868972.1"/>
    <property type="gene ID" value="LOC119628930"/>
</dbReference>
<proteinExistence type="predicted"/>
<name>A0A8R2QV99_BOMMO</name>
<evidence type="ECO:0000313" key="2">
    <source>
        <dbReference type="Proteomes" id="UP000005204"/>
    </source>
</evidence>
<evidence type="ECO:0008006" key="3">
    <source>
        <dbReference type="Google" id="ProtNLM"/>
    </source>
</evidence>
<dbReference type="Proteomes" id="UP000005204">
    <property type="component" value="Unassembled WGS sequence"/>
</dbReference>
<accession>A0A8R2QV99</accession>
<keyword evidence="2" id="KW-1185">Reference proteome</keyword>